<protein>
    <submittedName>
        <fullName evidence="2">Uncharacterized protein</fullName>
    </submittedName>
</protein>
<proteinExistence type="predicted"/>
<reference evidence="2 3" key="1">
    <citation type="submission" date="2017-11" db="EMBL/GenBank/DDBJ databases">
        <title>De-novo sequencing of pomegranate (Punica granatum L.) genome.</title>
        <authorList>
            <person name="Akparov Z."/>
            <person name="Amiraslanov A."/>
            <person name="Hajiyeva S."/>
            <person name="Abbasov M."/>
            <person name="Kaur K."/>
            <person name="Hamwieh A."/>
            <person name="Solovyev V."/>
            <person name="Salamov A."/>
            <person name="Braich B."/>
            <person name="Kosarev P."/>
            <person name="Mahmoud A."/>
            <person name="Hajiyev E."/>
            <person name="Babayeva S."/>
            <person name="Izzatullayeva V."/>
            <person name="Mammadov A."/>
            <person name="Mammadov A."/>
            <person name="Sharifova S."/>
            <person name="Ojaghi J."/>
            <person name="Eynullazada K."/>
            <person name="Bayramov B."/>
            <person name="Abdulazimova A."/>
            <person name="Shahmuradov I."/>
        </authorList>
    </citation>
    <scope>NUCLEOTIDE SEQUENCE [LARGE SCALE GENOMIC DNA]</scope>
    <source>
        <strain evidence="3">cv. AG2017</strain>
        <tissue evidence="2">Leaf</tissue>
    </source>
</reference>
<organism evidence="2 3">
    <name type="scientific">Punica granatum</name>
    <name type="common">Pomegranate</name>
    <dbReference type="NCBI Taxonomy" id="22663"/>
    <lineage>
        <taxon>Eukaryota</taxon>
        <taxon>Viridiplantae</taxon>
        <taxon>Streptophyta</taxon>
        <taxon>Embryophyta</taxon>
        <taxon>Tracheophyta</taxon>
        <taxon>Spermatophyta</taxon>
        <taxon>Magnoliopsida</taxon>
        <taxon>eudicotyledons</taxon>
        <taxon>Gunneridae</taxon>
        <taxon>Pentapetalae</taxon>
        <taxon>rosids</taxon>
        <taxon>malvids</taxon>
        <taxon>Myrtales</taxon>
        <taxon>Lythraceae</taxon>
        <taxon>Punica</taxon>
    </lineage>
</organism>
<dbReference type="Proteomes" id="UP000233551">
    <property type="component" value="Unassembled WGS sequence"/>
</dbReference>
<dbReference type="EMBL" id="PGOL01000034">
    <property type="protein sequence ID" value="PKI78845.1"/>
    <property type="molecule type" value="Genomic_DNA"/>
</dbReference>
<keyword evidence="3" id="KW-1185">Reference proteome</keyword>
<evidence type="ECO:0000313" key="3">
    <source>
        <dbReference type="Proteomes" id="UP000233551"/>
    </source>
</evidence>
<sequence length="198" mass="21573">MASHRLEDDLGYSPVNEVRRVREHESAEDQEQESVTCIALIGCRRSETGGRGAPEDVGGGRCVGGAPEYAGSMPVGELTPNGCERVGHKDALGRGRGPLDERRVLFDCGRQLRPLKVEYCMFEVPKLDGGSQEDPIHRGFGEHNHISDDALNEGAIHRLESPPNAHDILHRQCDCFEPETGSRAVHPYLNGGDVGLTP</sequence>
<evidence type="ECO:0000313" key="2">
    <source>
        <dbReference type="EMBL" id="PKI78845.1"/>
    </source>
</evidence>
<dbReference type="AlphaFoldDB" id="A0A2I0LDU2"/>
<gene>
    <name evidence="2" type="ORF">CRG98_000770</name>
</gene>
<feature type="compositionally biased region" description="Basic and acidic residues" evidence="1">
    <location>
        <begin position="17"/>
        <end position="27"/>
    </location>
</feature>
<accession>A0A2I0LDU2</accession>
<name>A0A2I0LDU2_PUNGR</name>
<evidence type="ECO:0000256" key="1">
    <source>
        <dbReference type="SAM" id="MobiDB-lite"/>
    </source>
</evidence>
<feature type="region of interest" description="Disordered" evidence="1">
    <location>
        <begin position="1"/>
        <end position="33"/>
    </location>
</feature>
<comment type="caution">
    <text evidence="2">The sequence shown here is derived from an EMBL/GenBank/DDBJ whole genome shotgun (WGS) entry which is preliminary data.</text>
</comment>